<sequence length="183" mass="20642">MSIKGIVFKEISDHLEAQVEELIYIDKDRGQVEKENIVMVPKPAVLIAFMRFEWSDIGNGIKEGKGVVRVRVICENYAESYTGSIDQELALAFFDLNEKVDAALEGLSGTKFSELKKVADEDDLDHNNVIVTVYEYEATITDDTKANCSQMIKVDAEPIVKYVAKENLPERQVNTESDFIVKM</sequence>
<dbReference type="Proteomes" id="UP000035213">
    <property type="component" value="Chromosome"/>
</dbReference>
<dbReference type="OrthoDB" id="1270396at2"/>
<organism evidence="1 2">
    <name type="scientific">Chryseobacterium gallinarum</name>
    <dbReference type="NCBI Taxonomy" id="1324352"/>
    <lineage>
        <taxon>Bacteria</taxon>
        <taxon>Pseudomonadati</taxon>
        <taxon>Bacteroidota</taxon>
        <taxon>Flavobacteriia</taxon>
        <taxon>Flavobacteriales</taxon>
        <taxon>Weeksellaceae</taxon>
        <taxon>Chryseobacterium group</taxon>
        <taxon>Chryseobacterium</taxon>
    </lineage>
</organism>
<gene>
    <name evidence="1" type="ORF">OK18_02040</name>
</gene>
<dbReference type="AlphaFoldDB" id="A0A0G3M3J5"/>
<dbReference type="EMBL" id="CP009928">
    <property type="protein sequence ID" value="AKK71582.1"/>
    <property type="molecule type" value="Genomic_DNA"/>
</dbReference>
<proteinExistence type="predicted"/>
<name>A0A0G3M3J5_CHRGL</name>
<evidence type="ECO:0000313" key="2">
    <source>
        <dbReference type="Proteomes" id="UP000035213"/>
    </source>
</evidence>
<protein>
    <submittedName>
        <fullName evidence="1">Uncharacterized protein</fullName>
    </submittedName>
</protein>
<dbReference type="RefSeq" id="WP_053326917.1">
    <property type="nucleotide sequence ID" value="NZ_CP009928.1"/>
</dbReference>
<reference evidence="1 2" key="1">
    <citation type="submission" date="2014-11" db="EMBL/GenBank/DDBJ databases">
        <authorList>
            <person name="Park G.-S."/>
            <person name="Hong S.-J."/>
            <person name="Jung B.K."/>
            <person name="Khan A.R."/>
            <person name="Kwak Y."/>
            <person name="Shin J.-H."/>
        </authorList>
    </citation>
    <scope>NUCLEOTIDE SEQUENCE [LARGE SCALE GENOMIC DNA]</scope>
    <source>
        <strain evidence="1 2">DSM 27622</strain>
    </source>
</reference>
<dbReference type="PATRIC" id="fig|1324352.5.peg.439"/>
<evidence type="ECO:0000313" key="1">
    <source>
        <dbReference type="EMBL" id="AKK71582.1"/>
    </source>
</evidence>
<accession>A0A0G3M3J5</accession>
<dbReference type="KEGG" id="cgn:OK18_02040"/>